<dbReference type="PANTHER" id="PTHR21180:SF32">
    <property type="entry name" value="ENDONUCLEASE_EXONUCLEASE_PHOSPHATASE FAMILY DOMAIN-CONTAINING PROTEIN 1"/>
    <property type="match status" value="1"/>
</dbReference>
<gene>
    <name evidence="2" type="ORF">EV209_0484</name>
</gene>
<dbReference type="Gene3D" id="1.10.150.320">
    <property type="entry name" value="Photosystem II 12 kDa extrinsic protein"/>
    <property type="match status" value="1"/>
</dbReference>
<dbReference type="Pfam" id="PF12836">
    <property type="entry name" value="HHH_3"/>
    <property type="match status" value="1"/>
</dbReference>
<accession>A0A4Q7PN31</accession>
<evidence type="ECO:0000313" key="2">
    <source>
        <dbReference type="EMBL" id="RZT02371.1"/>
    </source>
</evidence>
<dbReference type="GO" id="GO:0006281">
    <property type="term" value="P:DNA repair"/>
    <property type="evidence" value="ECO:0007669"/>
    <property type="project" value="InterPro"/>
</dbReference>
<comment type="caution">
    <text evidence="2">The sequence shown here is derived from an EMBL/GenBank/DDBJ whole genome shotgun (WGS) entry which is preliminary data.</text>
</comment>
<dbReference type="InterPro" id="IPR051675">
    <property type="entry name" value="Endo/Exo/Phosphatase_dom_1"/>
</dbReference>
<dbReference type="PANTHER" id="PTHR21180">
    <property type="entry name" value="ENDONUCLEASE/EXONUCLEASE/PHOSPHATASE FAMILY DOMAIN-CONTAINING PROTEIN 1"/>
    <property type="match status" value="1"/>
</dbReference>
<organism evidence="2 3">
    <name type="scientific">Cuneatibacter caecimuris</name>
    <dbReference type="NCBI Taxonomy" id="1796618"/>
    <lineage>
        <taxon>Bacteria</taxon>
        <taxon>Bacillati</taxon>
        <taxon>Bacillota</taxon>
        <taxon>Clostridia</taxon>
        <taxon>Lachnospirales</taxon>
        <taxon>Lachnospiraceae</taxon>
        <taxon>Cuneatibacter</taxon>
    </lineage>
</organism>
<dbReference type="NCBIfam" id="TIGR00426">
    <property type="entry name" value="competence protein ComEA helix-hairpin-helix repeat region"/>
    <property type="match status" value="1"/>
</dbReference>
<keyword evidence="3" id="KW-1185">Reference proteome</keyword>
<evidence type="ECO:0000313" key="3">
    <source>
        <dbReference type="Proteomes" id="UP000292927"/>
    </source>
</evidence>
<dbReference type="Proteomes" id="UP000292927">
    <property type="component" value="Unassembled WGS sequence"/>
</dbReference>
<dbReference type="GO" id="GO:0015628">
    <property type="term" value="P:protein secretion by the type II secretion system"/>
    <property type="evidence" value="ECO:0007669"/>
    <property type="project" value="TreeGrafter"/>
</dbReference>
<dbReference type="Pfam" id="PF10531">
    <property type="entry name" value="SLBB"/>
    <property type="match status" value="1"/>
</dbReference>
<protein>
    <submittedName>
        <fullName evidence="2">Competence protein ComEA</fullName>
    </submittedName>
</protein>
<dbReference type="RefSeq" id="WP_130432691.1">
    <property type="nucleotide sequence ID" value="NZ_SGXF01000001.1"/>
</dbReference>
<dbReference type="Gene3D" id="3.10.560.10">
    <property type="entry name" value="Outer membrane lipoprotein wza domain like"/>
    <property type="match status" value="1"/>
</dbReference>
<feature type="domain" description="Helix-hairpin-helix DNA-binding motif class 1" evidence="1">
    <location>
        <begin position="197"/>
        <end position="216"/>
    </location>
</feature>
<evidence type="ECO:0000259" key="1">
    <source>
        <dbReference type="SMART" id="SM00278"/>
    </source>
</evidence>
<dbReference type="OrthoDB" id="9790239at2"/>
<proteinExistence type="predicted"/>
<reference evidence="2 3" key="1">
    <citation type="submission" date="2019-02" db="EMBL/GenBank/DDBJ databases">
        <title>Genomic Encyclopedia of Type Strains, Phase IV (KMG-IV): sequencing the most valuable type-strain genomes for metagenomic binning, comparative biology and taxonomic classification.</title>
        <authorList>
            <person name="Goeker M."/>
        </authorList>
    </citation>
    <scope>NUCLEOTIDE SEQUENCE [LARGE SCALE GENOMIC DNA]</scope>
    <source>
        <strain evidence="2 3">DSM 29486</strain>
    </source>
</reference>
<name>A0A4Q7PN31_9FIRM</name>
<dbReference type="AlphaFoldDB" id="A0A4Q7PN31"/>
<dbReference type="EMBL" id="SGXF01000001">
    <property type="protein sequence ID" value="RZT02371.1"/>
    <property type="molecule type" value="Genomic_DNA"/>
</dbReference>
<dbReference type="SMART" id="SM00278">
    <property type="entry name" value="HhH1"/>
    <property type="match status" value="2"/>
</dbReference>
<dbReference type="GO" id="GO:0015627">
    <property type="term" value="C:type II protein secretion system complex"/>
    <property type="evidence" value="ECO:0007669"/>
    <property type="project" value="TreeGrafter"/>
</dbReference>
<dbReference type="InterPro" id="IPR004509">
    <property type="entry name" value="Competence_ComEA_HhH"/>
</dbReference>
<sequence length="219" mass="23273">MWKKYGKPLILGGSLILLAILYSLGTLLGSGETEDNAPDWETGGFAQRESSEQNNVSSAAGSEPEDTFSGVSDAQIFIYLCGAVRNPAVYGMASGSRLYEAVELAGGLREDAAADAVNLAQVLEDGQRIRIPTEEEAAQGITDAVMTELAEGPAADGLVDINRASLAELMTLPGIGETRAQAVLDYRATHGPFQRIEDITNVSGIKEASYEKIKHLIKV</sequence>
<dbReference type="GO" id="GO:0003677">
    <property type="term" value="F:DNA binding"/>
    <property type="evidence" value="ECO:0007669"/>
    <property type="project" value="InterPro"/>
</dbReference>
<dbReference type="SUPFAM" id="SSF47781">
    <property type="entry name" value="RuvA domain 2-like"/>
    <property type="match status" value="1"/>
</dbReference>
<feature type="domain" description="Helix-hairpin-helix DNA-binding motif class 1" evidence="1">
    <location>
        <begin position="167"/>
        <end position="186"/>
    </location>
</feature>
<dbReference type="InterPro" id="IPR010994">
    <property type="entry name" value="RuvA_2-like"/>
</dbReference>
<dbReference type="InterPro" id="IPR003583">
    <property type="entry name" value="Hlx-hairpin-Hlx_DNA-bd_motif"/>
</dbReference>
<dbReference type="InterPro" id="IPR019554">
    <property type="entry name" value="Soluble_ligand-bd"/>
</dbReference>